<keyword evidence="3" id="KW-0472">Membrane</keyword>
<dbReference type="Gene3D" id="2.130.10.10">
    <property type="entry name" value="YVTN repeat-like/Quinoprotein amine dehydrogenase"/>
    <property type="match status" value="1"/>
</dbReference>
<keyword evidence="3" id="KW-1133">Transmembrane helix</keyword>
<dbReference type="InterPro" id="IPR011047">
    <property type="entry name" value="Quinoprotein_ADH-like_sf"/>
</dbReference>
<evidence type="ECO:0000259" key="4">
    <source>
        <dbReference type="Pfam" id="PF13360"/>
    </source>
</evidence>
<feature type="repeat" description="TPR" evidence="1">
    <location>
        <begin position="906"/>
        <end position="939"/>
    </location>
</feature>
<dbReference type="PANTHER" id="PTHR34512:SF30">
    <property type="entry name" value="OUTER MEMBRANE PROTEIN ASSEMBLY FACTOR BAMB"/>
    <property type="match status" value="1"/>
</dbReference>
<dbReference type="InterPro" id="IPR019734">
    <property type="entry name" value="TPR_rpt"/>
</dbReference>
<feature type="region of interest" description="Disordered" evidence="2">
    <location>
        <begin position="1015"/>
        <end position="1036"/>
    </location>
</feature>
<dbReference type="KEGG" id="aagg:ETAA8_30230"/>
<reference evidence="5 6" key="1">
    <citation type="submission" date="2019-02" db="EMBL/GenBank/DDBJ databases">
        <title>Deep-cultivation of Planctomycetes and their phenomic and genomic characterization uncovers novel biology.</title>
        <authorList>
            <person name="Wiegand S."/>
            <person name="Jogler M."/>
            <person name="Boedeker C."/>
            <person name="Pinto D."/>
            <person name="Vollmers J."/>
            <person name="Rivas-Marin E."/>
            <person name="Kohn T."/>
            <person name="Peeters S.H."/>
            <person name="Heuer A."/>
            <person name="Rast P."/>
            <person name="Oberbeckmann S."/>
            <person name="Bunk B."/>
            <person name="Jeske O."/>
            <person name="Meyerdierks A."/>
            <person name="Storesund J.E."/>
            <person name="Kallscheuer N."/>
            <person name="Luecker S."/>
            <person name="Lage O.M."/>
            <person name="Pohl T."/>
            <person name="Merkel B.J."/>
            <person name="Hornburger P."/>
            <person name="Mueller R.-W."/>
            <person name="Bruemmer F."/>
            <person name="Labrenz M."/>
            <person name="Spormann A.M."/>
            <person name="Op den Camp H."/>
            <person name="Overmann J."/>
            <person name="Amann R."/>
            <person name="Jetten M.S.M."/>
            <person name="Mascher T."/>
            <person name="Medema M.H."/>
            <person name="Devos D.P."/>
            <person name="Kaster A.-K."/>
            <person name="Ovreas L."/>
            <person name="Rohde M."/>
            <person name="Galperin M.Y."/>
            <person name="Jogler C."/>
        </authorList>
    </citation>
    <scope>NUCLEOTIDE SEQUENCE [LARGE SCALE GENOMIC DNA]</scope>
    <source>
        <strain evidence="5 6">ETA_A8</strain>
    </source>
</reference>
<dbReference type="InterPro" id="IPR015943">
    <property type="entry name" value="WD40/YVTN_repeat-like_dom_sf"/>
</dbReference>
<dbReference type="PANTHER" id="PTHR34512">
    <property type="entry name" value="CELL SURFACE PROTEIN"/>
    <property type="match status" value="1"/>
</dbReference>
<dbReference type="EMBL" id="CP036274">
    <property type="protein sequence ID" value="QDU27932.1"/>
    <property type="molecule type" value="Genomic_DNA"/>
</dbReference>
<gene>
    <name evidence="5" type="ORF">ETAA8_30230</name>
</gene>
<keyword evidence="6" id="KW-1185">Reference proteome</keyword>
<evidence type="ECO:0000313" key="5">
    <source>
        <dbReference type="EMBL" id="QDU27932.1"/>
    </source>
</evidence>
<keyword evidence="3" id="KW-0812">Transmembrane</keyword>
<feature type="region of interest" description="Disordered" evidence="2">
    <location>
        <begin position="108"/>
        <end position="176"/>
    </location>
</feature>
<dbReference type="SUPFAM" id="SSF48452">
    <property type="entry name" value="TPR-like"/>
    <property type="match status" value="1"/>
</dbReference>
<name>A0A517YCS4_9BACT</name>
<sequence length="1410" mass="156106">MTDQELLRLLDDKMPEELTLEEIELLQRRIAESPALREALASHVHLESYLQTALARLKLTPADIAARARQQQPQRSGLSLLMLTLLIVVPTIAVLGMVGLSMFSTPEVAENPQTNDKAADETKTDDLTKPQQPANALDNRATAAGTIDPAHPAVQGSREGTPDKGPTKSPVKPAAPLPLPWQAIVDSTVEPPKFQEVAFGRFDLTKAILRRDQLQPWFEAAPDASYRLHEVDTQFGKCASLEGRARLRSPWLNDSFLRMSLENYNKLQIHLYHGNTGVTLVYHQDQSSRWAAYTTTRKPKTSRPNTLSLTGTDDLRCFRTEIRFGGPLDLRFHEGQVILTRGDIVLVTAPLPGPPDDVYFDGRATFYGLQLLRSIDAIISDPPHKVVFETDRPAELNWTSSSPEISQPKANADGSLSFTANNTEKNIRCWTPLPKQGLHQLVLHLKDVTPGFAVYLGRKQGNPDDCVRFVRNTTTNRIMARGRYVDSDHELASPPYSDQVEACVDPTSVWIKFGFGCGSLRWWVSSDGKNWGQPEFVKEAQQGGIDSFGLLLVSKRPGVQGTIQRVELRELSALSNLATEEKRATAVAVPQAANLATWQAEIAKQKPAEENEVEWRIACAVSTLAACPGRDLGYPLLEMLLDEPALRKLPVAEQLAVHVDAMQLVGSMKDGDAVRINLLQRIAKVGLNAFEDQQLPPWSTVRRTYMSTPIHTPNRPYGPPLVPLEPLIRTELLQRAYQQQPAELLAICDQLRFFHVDETMPIIAWAEAHARRESSSRATATANTTLMRDGWRPLLVEELSKETYNLTSELQAVLESEAWEDAARIITSVDHEAAPGVAPYVKDRQLLTSLPVAVQLLLSDFPQLRVALGERYGPLAKLRIGQAIAAADASAVELATVQFGATAESADALRWLGDRALSNGWFEEAIAHYQQAIVRHPSIAAELSPRIRLAAAMLGRDLGSPATAVVQFNNLKLDAPAFEALVTEMRARGTSSAVGSATHVMPGSLLTVPQPGQFTVHNRSRLDGPSGERPQEEVGRKTNQYAVPWPDKQLAATVEGDTLFVSNRFQVAAYDLNNGQRRWQSQAPSGSMQKAQDFALIAMRPLVLRDQILARQLYSRSQQIVCLDKSNGKLIWTTDRGEREFFCSDPVYLHGQIVALSIVAQEQQEGLLRWNVIDPATGELQQQRDLVRLRNTWGARACCEVLPLDHQLIVTLGGVTLALDGRGQIAWLRKHVVVPSEEDPRWVLQNYQRPLLVDGHVVISQPGTRTVVCVEPTTGLQLWETLLPDVIGVFGVSLGNILVQTELGLQALDAKTGERRWFKPVVELQPYGLADDSAILIVQRVAQKDKPALQLVWLDPADGSERTSATLSELKDSLPRLGPLVPYKDRLFTFFGRGQHDPNRDVVELIPTAK</sequence>
<dbReference type="Proteomes" id="UP000315017">
    <property type="component" value="Chromosome"/>
</dbReference>
<dbReference type="PROSITE" id="PS50005">
    <property type="entry name" value="TPR"/>
    <property type="match status" value="1"/>
</dbReference>
<protein>
    <submittedName>
        <fullName evidence="5">Outer membrane biogenesis protein BamB</fullName>
    </submittedName>
</protein>
<dbReference type="InterPro" id="IPR002372">
    <property type="entry name" value="PQQ_rpt_dom"/>
</dbReference>
<organism evidence="5 6">
    <name type="scientific">Anatilimnocola aggregata</name>
    <dbReference type="NCBI Taxonomy" id="2528021"/>
    <lineage>
        <taxon>Bacteria</taxon>
        <taxon>Pseudomonadati</taxon>
        <taxon>Planctomycetota</taxon>
        <taxon>Planctomycetia</taxon>
        <taxon>Pirellulales</taxon>
        <taxon>Pirellulaceae</taxon>
        <taxon>Anatilimnocola</taxon>
    </lineage>
</organism>
<keyword evidence="1" id="KW-0802">TPR repeat</keyword>
<dbReference type="RefSeq" id="WP_145089369.1">
    <property type="nucleotide sequence ID" value="NZ_CP036274.1"/>
</dbReference>
<accession>A0A517YCS4</accession>
<proteinExistence type="predicted"/>
<dbReference type="SUPFAM" id="SSF50998">
    <property type="entry name" value="Quinoprotein alcohol dehydrogenase-like"/>
    <property type="match status" value="1"/>
</dbReference>
<feature type="transmembrane region" description="Helical" evidence="3">
    <location>
        <begin position="77"/>
        <end position="103"/>
    </location>
</feature>
<evidence type="ECO:0000313" key="6">
    <source>
        <dbReference type="Proteomes" id="UP000315017"/>
    </source>
</evidence>
<evidence type="ECO:0000256" key="3">
    <source>
        <dbReference type="SAM" id="Phobius"/>
    </source>
</evidence>
<evidence type="ECO:0000256" key="1">
    <source>
        <dbReference type="PROSITE-ProRule" id="PRU00339"/>
    </source>
</evidence>
<dbReference type="Pfam" id="PF13360">
    <property type="entry name" value="PQQ_2"/>
    <property type="match status" value="1"/>
</dbReference>
<evidence type="ECO:0000256" key="2">
    <source>
        <dbReference type="SAM" id="MobiDB-lite"/>
    </source>
</evidence>
<feature type="compositionally biased region" description="Basic and acidic residues" evidence="2">
    <location>
        <begin position="117"/>
        <end position="128"/>
    </location>
</feature>
<feature type="domain" description="Pyrrolo-quinoline quinone repeat" evidence="4">
    <location>
        <begin position="1251"/>
        <end position="1369"/>
    </location>
</feature>
<dbReference type="InterPro" id="IPR011990">
    <property type="entry name" value="TPR-like_helical_dom_sf"/>
</dbReference>
<dbReference type="OrthoDB" id="207125at2"/>